<protein>
    <submittedName>
        <fullName evidence="2">DUF998 domain-containing protein</fullName>
    </submittedName>
</protein>
<feature type="transmembrane region" description="Helical" evidence="1">
    <location>
        <begin position="154"/>
        <end position="174"/>
    </location>
</feature>
<evidence type="ECO:0000313" key="2">
    <source>
        <dbReference type="EMBL" id="MBA6061183.1"/>
    </source>
</evidence>
<proteinExistence type="predicted"/>
<keyword evidence="1" id="KW-0812">Transmembrane</keyword>
<dbReference type="RefSeq" id="WP_009687012.1">
    <property type="nucleotide sequence ID" value="NZ_CP091311.1"/>
</dbReference>
<reference evidence="2 3" key="1">
    <citation type="submission" date="2020-07" db="EMBL/GenBank/DDBJ databases">
        <title>Diversity of carbapenemase encoding genes among Pseudomonas putida group clinical isolates in a tertiary Brazilian hospital.</title>
        <authorList>
            <person name="Alberto-Lei F."/>
            <person name="Nodari C.S."/>
            <person name="Streling A.P."/>
            <person name="Paulino J.T."/>
            <person name="Bessa-Neto F.O."/>
            <person name="Cayo R."/>
            <person name="Gales A.C."/>
        </authorList>
    </citation>
    <scope>NUCLEOTIDE SEQUENCE [LARGE SCALE GENOMIC DNA]</scope>
    <source>
        <strain evidence="2 3">14535</strain>
    </source>
</reference>
<sequence length="216" mass="23072">MKIFDRLLLGCGLLIPLWLLAGVWLTALAYPGYDHFQQAMSQLGAVGSPVQRWSPWVNNYPLAVLFILFAFGLARRWHGSKVALSSAALVLVHGLGSLGTGWFACDSGCAPAQPSSSQLLHNLSGLLMFLSLTLASALWAWLGTRLAGSQAVALLSATSLILAIVTVALMAQAAQSGQLFGLYQRLNYGVSVLWIACLAWASLRNPAAGSLHRPTR</sequence>
<evidence type="ECO:0000256" key="1">
    <source>
        <dbReference type="SAM" id="Phobius"/>
    </source>
</evidence>
<accession>A0A7W2JLM1</accession>
<keyword evidence="1" id="KW-0472">Membrane</keyword>
<gene>
    <name evidence="2" type="ORF">H4C44_18585</name>
</gene>
<dbReference type="Proteomes" id="UP000556620">
    <property type="component" value="Unassembled WGS sequence"/>
</dbReference>
<organism evidence="2 3">
    <name type="scientific">Pseudomonas juntendi</name>
    <dbReference type="NCBI Taxonomy" id="2666183"/>
    <lineage>
        <taxon>Bacteria</taxon>
        <taxon>Pseudomonadati</taxon>
        <taxon>Pseudomonadota</taxon>
        <taxon>Gammaproteobacteria</taxon>
        <taxon>Pseudomonadales</taxon>
        <taxon>Pseudomonadaceae</taxon>
        <taxon>Pseudomonas</taxon>
    </lineage>
</organism>
<dbReference type="Pfam" id="PF06197">
    <property type="entry name" value="DUF998"/>
    <property type="match status" value="1"/>
</dbReference>
<feature type="transmembrane region" description="Helical" evidence="1">
    <location>
        <begin position="82"/>
        <end position="103"/>
    </location>
</feature>
<feature type="transmembrane region" description="Helical" evidence="1">
    <location>
        <begin position="123"/>
        <end position="142"/>
    </location>
</feature>
<dbReference type="AlphaFoldDB" id="A0A7W2JLM1"/>
<comment type="caution">
    <text evidence="2">The sequence shown here is derived from an EMBL/GenBank/DDBJ whole genome shotgun (WGS) entry which is preliminary data.</text>
</comment>
<evidence type="ECO:0000313" key="3">
    <source>
        <dbReference type="Proteomes" id="UP000556620"/>
    </source>
</evidence>
<feature type="transmembrane region" description="Helical" evidence="1">
    <location>
        <begin position="186"/>
        <end position="203"/>
    </location>
</feature>
<dbReference type="InterPro" id="IPR009339">
    <property type="entry name" value="DUF998"/>
</dbReference>
<feature type="transmembrane region" description="Helical" evidence="1">
    <location>
        <begin position="53"/>
        <end position="73"/>
    </location>
</feature>
<keyword evidence="1" id="KW-1133">Transmembrane helix</keyword>
<dbReference type="EMBL" id="JACGCU010000036">
    <property type="protein sequence ID" value="MBA6061183.1"/>
    <property type="molecule type" value="Genomic_DNA"/>
</dbReference>
<name>A0A7W2JLM1_9PSED</name>